<feature type="transmembrane region" description="Helical" evidence="1">
    <location>
        <begin position="34"/>
        <end position="56"/>
    </location>
</feature>
<organism evidence="3 4">
    <name type="scientific">Nguyenibacter vanlangensis</name>
    <dbReference type="NCBI Taxonomy" id="1216886"/>
    <lineage>
        <taxon>Bacteria</taxon>
        <taxon>Pseudomonadati</taxon>
        <taxon>Pseudomonadota</taxon>
        <taxon>Alphaproteobacteria</taxon>
        <taxon>Acetobacterales</taxon>
        <taxon>Acetobacteraceae</taxon>
        <taxon>Nguyenibacter</taxon>
    </lineage>
</organism>
<gene>
    <name evidence="3" type="ORF">AAC691_12305</name>
</gene>
<reference evidence="3 4" key="1">
    <citation type="submission" date="2024-04" db="EMBL/GenBank/DDBJ databases">
        <title>Complete genome sequence of Nguyenibacter vanlangesis HBCM-1154, a strain capable of nitrogen fixation, IAA production, and phosphorus solubilization isolated from sugarcane soil.</title>
        <authorList>
            <person name="MY HANH P."/>
        </authorList>
    </citation>
    <scope>NUCLEOTIDE SEQUENCE [LARGE SCALE GENOMIC DNA]</scope>
    <source>
        <strain evidence="3 4">HBCM 1154</strain>
    </source>
</reference>
<keyword evidence="2" id="KW-0732">Signal</keyword>
<dbReference type="RefSeq" id="WP_342627103.1">
    <property type="nucleotide sequence ID" value="NZ_CP152276.1"/>
</dbReference>
<dbReference type="EMBL" id="CP152276">
    <property type="protein sequence ID" value="XAE41108.1"/>
    <property type="molecule type" value="Genomic_DNA"/>
</dbReference>
<evidence type="ECO:0000256" key="2">
    <source>
        <dbReference type="SAM" id="SignalP"/>
    </source>
</evidence>
<keyword evidence="1" id="KW-1133">Transmembrane helix</keyword>
<feature type="signal peptide" evidence="2">
    <location>
        <begin position="1"/>
        <end position="19"/>
    </location>
</feature>
<keyword evidence="1" id="KW-0812">Transmembrane</keyword>
<keyword evidence="1" id="KW-0472">Membrane</keyword>
<protein>
    <submittedName>
        <fullName evidence="3">Uncharacterized protein</fullName>
    </submittedName>
</protein>
<dbReference type="Gene3D" id="1.20.1720.10">
    <property type="entry name" value="Multidrug resistance protein D"/>
    <property type="match status" value="1"/>
</dbReference>
<dbReference type="Proteomes" id="UP001449795">
    <property type="component" value="Chromosome"/>
</dbReference>
<dbReference type="SUPFAM" id="SSF103473">
    <property type="entry name" value="MFS general substrate transporter"/>
    <property type="match status" value="1"/>
</dbReference>
<evidence type="ECO:0000313" key="4">
    <source>
        <dbReference type="Proteomes" id="UP001449795"/>
    </source>
</evidence>
<keyword evidence="4" id="KW-1185">Reference proteome</keyword>
<evidence type="ECO:0000256" key="1">
    <source>
        <dbReference type="SAM" id="Phobius"/>
    </source>
</evidence>
<name>A0ABZ3D020_9PROT</name>
<proteinExistence type="predicted"/>
<accession>A0ABZ3D020</accession>
<evidence type="ECO:0000313" key="3">
    <source>
        <dbReference type="EMBL" id="XAE41108.1"/>
    </source>
</evidence>
<feature type="chain" id="PRO_5046803251" evidence="2">
    <location>
        <begin position="20"/>
        <end position="117"/>
    </location>
</feature>
<dbReference type="PROSITE" id="PS51257">
    <property type="entry name" value="PROKAR_LIPOPROTEIN"/>
    <property type="match status" value="1"/>
</dbReference>
<sequence>MRYGARRMLLCGSVLSALAGCLLACDAWTGWGGVFGVFVPVFLFISSRGFIFANSITLAMENFARHAGSLSGLVGAMQYGCGMLGSALVGSCADGTPWPMGWVIAATAVSGLEQADS</sequence>
<dbReference type="InterPro" id="IPR036259">
    <property type="entry name" value="MFS_trans_sf"/>
</dbReference>